<organism evidence="1 2">
    <name type="scientific">Chiloscyllium punctatum</name>
    <name type="common">Brownbanded bambooshark</name>
    <name type="synonym">Hemiscyllium punctatum</name>
    <dbReference type="NCBI Taxonomy" id="137246"/>
    <lineage>
        <taxon>Eukaryota</taxon>
        <taxon>Metazoa</taxon>
        <taxon>Chordata</taxon>
        <taxon>Craniata</taxon>
        <taxon>Vertebrata</taxon>
        <taxon>Chondrichthyes</taxon>
        <taxon>Elasmobranchii</taxon>
        <taxon>Galeomorphii</taxon>
        <taxon>Galeoidea</taxon>
        <taxon>Orectolobiformes</taxon>
        <taxon>Hemiscylliidae</taxon>
        <taxon>Chiloscyllium</taxon>
    </lineage>
</organism>
<name>A0A401RF10_CHIPU</name>
<dbReference type="EMBL" id="BEZZ01001261">
    <property type="protein sequence ID" value="GCC16732.1"/>
    <property type="molecule type" value="Genomic_DNA"/>
</dbReference>
<dbReference type="OrthoDB" id="10479907at2759"/>
<reference evidence="1 2" key="1">
    <citation type="journal article" date="2018" name="Nat. Ecol. Evol.">
        <title>Shark genomes provide insights into elasmobranch evolution and the origin of vertebrates.</title>
        <authorList>
            <person name="Hara Y"/>
            <person name="Yamaguchi K"/>
            <person name="Onimaru K"/>
            <person name="Kadota M"/>
            <person name="Koyanagi M"/>
            <person name="Keeley SD"/>
            <person name="Tatsumi K"/>
            <person name="Tanaka K"/>
            <person name="Motone F"/>
            <person name="Kageyama Y"/>
            <person name="Nozu R"/>
            <person name="Adachi N"/>
            <person name="Nishimura O"/>
            <person name="Nakagawa R"/>
            <person name="Tanegashima C"/>
            <person name="Kiyatake I"/>
            <person name="Matsumoto R"/>
            <person name="Murakumo K"/>
            <person name="Nishida K"/>
            <person name="Terakita A"/>
            <person name="Kuratani S"/>
            <person name="Sato K"/>
            <person name="Hyodo S Kuraku.S."/>
        </authorList>
    </citation>
    <scope>NUCLEOTIDE SEQUENCE [LARGE SCALE GENOMIC DNA]</scope>
</reference>
<proteinExistence type="predicted"/>
<sequence length="81" mass="9049">MLIALARRRLDLNLRLLKAALLLSAYLHVCANFYSSEVLASSIDHLLNTKLAKLQHTWDVVGIPEDKRVELMASAVYRGAS</sequence>
<keyword evidence="2" id="KW-1185">Reference proteome</keyword>
<dbReference type="Proteomes" id="UP000287033">
    <property type="component" value="Unassembled WGS sequence"/>
</dbReference>
<protein>
    <submittedName>
        <fullName evidence="1">Uncharacterized protein</fullName>
    </submittedName>
</protein>
<dbReference type="AlphaFoldDB" id="A0A401RF10"/>
<accession>A0A401RF10</accession>
<evidence type="ECO:0000313" key="1">
    <source>
        <dbReference type="EMBL" id="GCC16732.1"/>
    </source>
</evidence>
<evidence type="ECO:0000313" key="2">
    <source>
        <dbReference type="Proteomes" id="UP000287033"/>
    </source>
</evidence>
<comment type="caution">
    <text evidence="1">The sequence shown here is derived from an EMBL/GenBank/DDBJ whole genome shotgun (WGS) entry which is preliminary data.</text>
</comment>
<gene>
    <name evidence="1" type="ORF">chiPu_0017328</name>
</gene>